<comment type="caution">
    <text evidence="1">The sequence shown here is derived from an EMBL/GenBank/DDBJ whole genome shotgun (WGS) entry which is preliminary data.</text>
</comment>
<accession>A0AAW1JE22</accession>
<dbReference type="EMBL" id="JASPKY010000415">
    <property type="protein sequence ID" value="KAK9701375.1"/>
    <property type="molecule type" value="Genomic_DNA"/>
</dbReference>
<name>A0AAW1JE22_POPJA</name>
<organism evidence="1 2">
    <name type="scientific">Popillia japonica</name>
    <name type="common">Japanese beetle</name>
    <dbReference type="NCBI Taxonomy" id="7064"/>
    <lineage>
        <taxon>Eukaryota</taxon>
        <taxon>Metazoa</taxon>
        <taxon>Ecdysozoa</taxon>
        <taxon>Arthropoda</taxon>
        <taxon>Hexapoda</taxon>
        <taxon>Insecta</taxon>
        <taxon>Pterygota</taxon>
        <taxon>Neoptera</taxon>
        <taxon>Endopterygota</taxon>
        <taxon>Coleoptera</taxon>
        <taxon>Polyphaga</taxon>
        <taxon>Scarabaeiformia</taxon>
        <taxon>Scarabaeidae</taxon>
        <taxon>Rutelinae</taxon>
        <taxon>Popillia</taxon>
    </lineage>
</organism>
<gene>
    <name evidence="1" type="ORF">QE152_g30641</name>
</gene>
<dbReference type="Proteomes" id="UP001458880">
    <property type="component" value="Unassembled WGS sequence"/>
</dbReference>
<keyword evidence="2" id="KW-1185">Reference proteome</keyword>
<proteinExistence type="predicted"/>
<reference evidence="1 2" key="1">
    <citation type="journal article" date="2024" name="BMC Genomics">
        <title>De novo assembly and annotation of Popillia japonica's genome with initial clues to its potential as an invasive pest.</title>
        <authorList>
            <person name="Cucini C."/>
            <person name="Boschi S."/>
            <person name="Funari R."/>
            <person name="Cardaioli E."/>
            <person name="Iannotti N."/>
            <person name="Marturano G."/>
            <person name="Paoli F."/>
            <person name="Bruttini M."/>
            <person name="Carapelli A."/>
            <person name="Frati F."/>
            <person name="Nardi F."/>
        </authorList>
    </citation>
    <scope>NUCLEOTIDE SEQUENCE [LARGE SCALE GENOMIC DNA]</scope>
    <source>
        <strain evidence="1">DMR45628</strain>
    </source>
</reference>
<evidence type="ECO:0000313" key="2">
    <source>
        <dbReference type="Proteomes" id="UP001458880"/>
    </source>
</evidence>
<sequence>MERRTHLCDWGAFSAEIDLRVAGMTNEERTSHQQGVKVIKEACKNSTRATSLKPEPYWWNDAIQEKRRQCTCTRRILTRAARNRNTPQNIRV</sequence>
<evidence type="ECO:0000313" key="1">
    <source>
        <dbReference type="EMBL" id="KAK9701375.1"/>
    </source>
</evidence>
<dbReference type="AlphaFoldDB" id="A0AAW1JE22"/>
<protein>
    <submittedName>
        <fullName evidence="1">Uncharacterized protein</fullName>
    </submittedName>
</protein>